<keyword evidence="2" id="KW-1185">Reference proteome</keyword>
<dbReference type="Proteomes" id="UP000451565">
    <property type="component" value="Unassembled WGS sequence"/>
</dbReference>
<dbReference type="InterPro" id="IPR035936">
    <property type="entry name" value="BB2672"/>
</dbReference>
<dbReference type="EMBL" id="WINI01000005">
    <property type="protein sequence ID" value="MQR01198.1"/>
    <property type="molecule type" value="Genomic_DNA"/>
</dbReference>
<reference evidence="1 2" key="1">
    <citation type="submission" date="2019-10" db="EMBL/GenBank/DDBJ databases">
        <title>Glaciimonas soli sp. nov., a psychrophilic bacterium isolated from the forest soil of a high elevation mountain in Taiwan.</title>
        <authorList>
            <person name="Wang L.-T."/>
            <person name="Shieh W.Y."/>
        </authorList>
    </citation>
    <scope>NUCLEOTIDE SEQUENCE [LARGE SCALE GENOMIC DNA]</scope>
    <source>
        <strain evidence="1 2">GS1</strain>
    </source>
</reference>
<dbReference type="InterPro" id="IPR009569">
    <property type="entry name" value="AA_synth_put"/>
</dbReference>
<sequence length="201" mass="21600">MTKPANFENYHIRKWYTQIDDTLANENGVLADGAVLRKIVIAAAIHNPYAGKFSENLELILNNSPALGHEFGRRLVAALAGEEFESYGKSCIVGTNGEYEHGNAFLTPAMVMPIREALGGGKAWIPSSGKRGALGAEIDIPLAHKNALYVPSHYDTVTTQFFDAPNPDEIVVAFAVATRGRLHARLGGLKASEIGGQNGLN</sequence>
<dbReference type="Gene3D" id="3.30.1330.110">
    <property type="entry name" value="BB2672"/>
    <property type="match status" value="1"/>
</dbReference>
<evidence type="ECO:0000313" key="2">
    <source>
        <dbReference type="Proteomes" id="UP000451565"/>
    </source>
</evidence>
<evidence type="ECO:0000313" key="1">
    <source>
        <dbReference type="EMBL" id="MQR01198.1"/>
    </source>
</evidence>
<dbReference type="Pfam" id="PF06684">
    <property type="entry name" value="AA_synth"/>
    <property type="match status" value="1"/>
</dbReference>
<dbReference type="SUPFAM" id="SSF160519">
    <property type="entry name" value="BB2672-like"/>
    <property type="match status" value="1"/>
</dbReference>
<proteinExistence type="predicted"/>
<dbReference type="AlphaFoldDB" id="A0A843YUM0"/>
<gene>
    <name evidence="1" type="ORF">GEV47_10970</name>
</gene>
<dbReference type="OrthoDB" id="9803312at2"/>
<protein>
    <submittedName>
        <fullName evidence="1">Amino acid synthesis family protein</fullName>
    </submittedName>
</protein>
<organism evidence="1 2">
    <name type="scientific">Glaciimonas soli</name>
    <dbReference type="NCBI Taxonomy" id="2590999"/>
    <lineage>
        <taxon>Bacteria</taxon>
        <taxon>Pseudomonadati</taxon>
        <taxon>Pseudomonadota</taxon>
        <taxon>Betaproteobacteria</taxon>
        <taxon>Burkholderiales</taxon>
        <taxon>Oxalobacteraceae</taxon>
        <taxon>Glaciimonas</taxon>
    </lineage>
</organism>
<accession>A0A843YUM0</accession>
<comment type="caution">
    <text evidence="1">The sequence shown here is derived from an EMBL/GenBank/DDBJ whole genome shotgun (WGS) entry which is preliminary data.</text>
</comment>
<name>A0A843YUM0_9BURK</name>
<dbReference type="RefSeq" id="WP_153234833.1">
    <property type="nucleotide sequence ID" value="NZ_WINI01000005.1"/>
</dbReference>